<keyword evidence="6" id="KW-1185">Reference proteome</keyword>
<dbReference type="InterPro" id="IPR011032">
    <property type="entry name" value="GroES-like_sf"/>
</dbReference>
<dbReference type="AlphaFoldDB" id="A0AAV5R1E1"/>
<dbReference type="SUPFAM" id="SSF51735">
    <property type="entry name" value="NAD(P)-binding Rossmann-fold domains"/>
    <property type="match status" value="1"/>
</dbReference>
<dbReference type="Proteomes" id="UP001378960">
    <property type="component" value="Unassembled WGS sequence"/>
</dbReference>
<reference evidence="5 6" key="1">
    <citation type="journal article" date="2023" name="Elife">
        <title>Identification of key yeast species and microbe-microbe interactions impacting larval growth of Drosophila in the wild.</title>
        <authorList>
            <person name="Mure A."/>
            <person name="Sugiura Y."/>
            <person name="Maeda R."/>
            <person name="Honda K."/>
            <person name="Sakurai N."/>
            <person name="Takahashi Y."/>
            <person name="Watada M."/>
            <person name="Katoh T."/>
            <person name="Gotoh A."/>
            <person name="Gotoh Y."/>
            <person name="Taniguchi I."/>
            <person name="Nakamura K."/>
            <person name="Hayashi T."/>
            <person name="Katayama T."/>
            <person name="Uemura T."/>
            <person name="Hattori Y."/>
        </authorList>
    </citation>
    <scope>NUCLEOTIDE SEQUENCE [LARGE SCALE GENOMIC DNA]</scope>
    <source>
        <strain evidence="5 6">PK-24</strain>
    </source>
</reference>
<dbReference type="InterPro" id="IPR050700">
    <property type="entry name" value="YIM1/Zinc_Alcohol_DH_Fams"/>
</dbReference>
<evidence type="ECO:0000256" key="1">
    <source>
        <dbReference type="ARBA" id="ARBA00004502"/>
    </source>
</evidence>
<proteinExistence type="inferred from homology"/>
<accession>A0AAV5R1E1</accession>
<dbReference type="PANTHER" id="PTHR11695">
    <property type="entry name" value="ALCOHOL DEHYDROGENASE RELATED"/>
    <property type="match status" value="1"/>
</dbReference>
<organism evidence="5 6">
    <name type="scientific">Pichia kluyveri</name>
    <name type="common">Yeast</name>
    <dbReference type="NCBI Taxonomy" id="36015"/>
    <lineage>
        <taxon>Eukaryota</taxon>
        <taxon>Fungi</taxon>
        <taxon>Dikarya</taxon>
        <taxon>Ascomycota</taxon>
        <taxon>Saccharomycotina</taxon>
        <taxon>Pichiomycetes</taxon>
        <taxon>Pichiales</taxon>
        <taxon>Pichiaceae</taxon>
        <taxon>Pichia</taxon>
    </lineage>
</organism>
<dbReference type="InterPro" id="IPR020843">
    <property type="entry name" value="ER"/>
</dbReference>
<keyword evidence="2" id="KW-0551">Lipid droplet</keyword>
<name>A0AAV5R1E1_PICKL</name>
<dbReference type="GO" id="GO:0016491">
    <property type="term" value="F:oxidoreductase activity"/>
    <property type="evidence" value="ECO:0007669"/>
    <property type="project" value="InterPro"/>
</dbReference>
<dbReference type="Pfam" id="PF08240">
    <property type="entry name" value="ADH_N"/>
    <property type="match status" value="1"/>
</dbReference>
<dbReference type="InterPro" id="IPR013154">
    <property type="entry name" value="ADH-like_N"/>
</dbReference>
<dbReference type="Pfam" id="PF13602">
    <property type="entry name" value="ADH_zinc_N_2"/>
    <property type="match status" value="1"/>
</dbReference>
<feature type="domain" description="Enoyl reductase (ER)" evidence="4">
    <location>
        <begin position="28"/>
        <end position="377"/>
    </location>
</feature>
<dbReference type="EMBL" id="BTGB01000001">
    <property type="protein sequence ID" value="GMM44827.1"/>
    <property type="molecule type" value="Genomic_DNA"/>
</dbReference>
<evidence type="ECO:0000313" key="6">
    <source>
        <dbReference type="Proteomes" id="UP001378960"/>
    </source>
</evidence>
<protein>
    <recommendedName>
        <fullName evidence="4">Enoyl reductase (ER) domain-containing protein</fullName>
    </recommendedName>
</protein>
<evidence type="ECO:0000256" key="2">
    <source>
        <dbReference type="ARBA" id="ARBA00022677"/>
    </source>
</evidence>
<dbReference type="SUPFAM" id="SSF50129">
    <property type="entry name" value="GroES-like"/>
    <property type="match status" value="1"/>
</dbReference>
<evidence type="ECO:0000256" key="3">
    <source>
        <dbReference type="ARBA" id="ARBA00038249"/>
    </source>
</evidence>
<comment type="caution">
    <text evidence="5">The sequence shown here is derived from an EMBL/GenBank/DDBJ whole genome shotgun (WGS) entry which is preliminary data.</text>
</comment>
<dbReference type="Gene3D" id="3.90.180.10">
    <property type="entry name" value="Medium-chain alcohol dehydrogenases, catalytic domain"/>
    <property type="match status" value="1"/>
</dbReference>
<sequence>MLSDKDIFNEYENSILNGIIFSKALTYTSFWNLSVSNIPIPVNIKSNEILVRVKAVSINPIDILLHRLSIFFIGSKTKVFCGDYSGIVLKAGDESGYESGDSVFGYILNPLSIKGTFSQYIVVNPKKSIFCDKIPKGMIYEQAASLSCVAATGYGALKLGLLKSKNSNQDLEGALKGKNILIIGAGTSVGSYAVEIAKKYMKANKIVVTCALRSEQRLEKNGADVLIDYTEGDLKNINEVLEFVKNNGKFDMVLDCVRNDSYYKYLNMILKKPNENGSFIRVYGVNSMNLFSTKLLSLILPTYISMKYWLLNKLGVFEFPIYTFKLSYDVTFKDVLHKMWERDELDTPIDSIFRGWEQYDLALHRVSTSKASGKVVCIL</sequence>
<dbReference type="Gene3D" id="3.40.50.720">
    <property type="entry name" value="NAD(P)-binding Rossmann-like Domain"/>
    <property type="match status" value="1"/>
</dbReference>
<dbReference type="GO" id="GO:0005739">
    <property type="term" value="C:mitochondrion"/>
    <property type="evidence" value="ECO:0007669"/>
    <property type="project" value="TreeGrafter"/>
</dbReference>
<comment type="subcellular location">
    <subcellularLocation>
        <location evidence="1">Lipid droplet</location>
    </subcellularLocation>
</comment>
<comment type="similarity">
    <text evidence="3">Belongs to the YIM1 family.</text>
</comment>
<dbReference type="InterPro" id="IPR036291">
    <property type="entry name" value="NAD(P)-bd_dom_sf"/>
</dbReference>
<dbReference type="GO" id="GO:0005811">
    <property type="term" value="C:lipid droplet"/>
    <property type="evidence" value="ECO:0007669"/>
    <property type="project" value="UniProtKB-SubCell"/>
</dbReference>
<evidence type="ECO:0000313" key="5">
    <source>
        <dbReference type="EMBL" id="GMM44827.1"/>
    </source>
</evidence>
<dbReference type="SMART" id="SM00829">
    <property type="entry name" value="PKS_ER"/>
    <property type="match status" value="1"/>
</dbReference>
<evidence type="ECO:0000259" key="4">
    <source>
        <dbReference type="SMART" id="SM00829"/>
    </source>
</evidence>
<gene>
    <name evidence="5" type="ORF">DAPK24_014020</name>
</gene>
<dbReference type="PANTHER" id="PTHR11695:SF294">
    <property type="entry name" value="RETICULON-4-INTERACTING PROTEIN 1, MITOCHONDRIAL"/>
    <property type="match status" value="1"/>
</dbReference>